<feature type="transmembrane region" description="Helical" evidence="8">
    <location>
        <begin position="176"/>
        <end position="198"/>
    </location>
</feature>
<dbReference type="InterPro" id="IPR005829">
    <property type="entry name" value="Sugar_transporter_CS"/>
</dbReference>
<reference evidence="10" key="2">
    <citation type="submission" date="2023-01" db="EMBL/GenBank/DDBJ databases">
        <title>Draft genome sequence of Paraferrimonas sedimenticola strain NBRC 101628.</title>
        <authorList>
            <person name="Sun Q."/>
            <person name="Mori K."/>
        </authorList>
    </citation>
    <scope>NUCLEOTIDE SEQUENCE</scope>
    <source>
        <strain evidence="10">NBRC 101628</strain>
    </source>
</reference>
<sequence>MQSQTRYSYQLALIVSLGGFVFGFDASVISGVIGFVSQEFQLSTLEMGWIVSAPTAGSALAALLIGYATDFFGRKRILITIAALYLVSAVFSAFATSFAGLATARFIGGLAFASLIVAPIYIAEVAPAKVRGKMVSFNQMSIVIGFSAAYFANYTILQLSQSGADWVTNIGLDTNVWRYMLGLEALPAALYLLMLFTIEESPRWLVVKGRIDDAKRVLGKLMSPSAISEQLAQLQSHSAGKKQGLLAELKVLFSPRLRLALMLGLAVGIIQQFSGINAVFFYAPTIFEQSGVGTDAAFAQAVWIGLTNVIFTVVAIMLIDRLGRKPLMLMGLVGVFVSMSIIAYGFAQGTYVLTPEVIAQLPQALNSELLNPLVNHVFESDIEYKQALIALLGDSDFRAHESALIQAAANLNSTLILAGITGFVASFAVSLGPVMWVLLSEIFPNHIRGIAIAFVGVFNSGSSFLVQQFFPWQLANLGSATTFLCYGLFALVGLVVVSKMLPETRGKSLEELEDMLCKEPEAEPQGVKA</sequence>
<evidence type="ECO:0000313" key="10">
    <source>
        <dbReference type="EMBL" id="GLP95904.1"/>
    </source>
</evidence>
<feature type="transmembrane region" description="Helical" evidence="8">
    <location>
        <begin position="135"/>
        <end position="156"/>
    </location>
</feature>
<evidence type="ECO:0000313" key="11">
    <source>
        <dbReference type="Proteomes" id="UP001161422"/>
    </source>
</evidence>
<evidence type="ECO:0000256" key="8">
    <source>
        <dbReference type="SAM" id="Phobius"/>
    </source>
</evidence>
<dbReference type="PROSITE" id="PS00216">
    <property type="entry name" value="SUGAR_TRANSPORT_1"/>
    <property type="match status" value="1"/>
</dbReference>
<dbReference type="PROSITE" id="PS50850">
    <property type="entry name" value="MFS"/>
    <property type="match status" value="1"/>
</dbReference>
<organism evidence="10 11">
    <name type="scientific">Paraferrimonas sedimenticola</name>
    <dbReference type="NCBI Taxonomy" id="375674"/>
    <lineage>
        <taxon>Bacteria</taxon>
        <taxon>Pseudomonadati</taxon>
        <taxon>Pseudomonadota</taxon>
        <taxon>Gammaproteobacteria</taxon>
        <taxon>Alteromonadales</taxon>
        <taxon>Ferrimonadaceae</taxon>
        <taxon>Paraferrimonas</taxon>
    </lineage>
</organism>
<feature type="transmembrane region" description="Helical" evidence="8">
    <location>
        <begin position="326"/>
        <end position="347"/>
    </location>
</feature>
<dbReference type="Gene3D" id="1.20.1250.20">
    <property type="entry name" value="MFS general substrate transporter like domains"/>
    <property type="match status" value="2"/>
</dbReference>
<evidence type="ECO:0000256" key="5">
    <source>
        <dbReference type="ARBA" id="ARBA00022989"/>
    </source>
</evidence>
<dbReference type="PANTHER" id="PTHR48020">
    <property type="entry name" value="PROTON MYO-INOSITOL COTRANSPORTER"/>
    <property type="match status" value="1"/>
</dbReference>
<dbReference type="Pfam" id="PF00083">
    <property type="entry name" value="Sugar_tr"/>
    <property type="match status" value="2"/>
</dbReference>
<comment type="similarity">
    <text evidence="2 7">Belongs to the major facilitator superfamily. Sugar transporter (TC 2.A.1.1) family.</text>
</comment>
<feature type="transmembrane region" description="Helical" evidence="8">
    <location>
        <begin position="77"/>
        <end position="100"/>
    </location>
</feature>
<dbReference type="NCBIfam" id="TIGR00879">
    <property type="entry name" value="SP"/>
    <property type="match status" value="1"/>
</dbReference>
<feature type="transmembrane region" description="Helical" evidence="8">
    <location>
        <begin position="106"/>
        <end position="123"/>
    </location>
</feature>
<dbReference type="InterPro" id="IPR020846">
    <property type="entry name" value="MFS_dom"/>
</dbReference>
<evidence type="ECO:0000259" key="9">
    <source>
        <dbReference type="PROSITE" id="PS50850"/>
    </source>
</evidence>
<feature type="transmembrane region" description="Helical" evidence="8">
    <location>
        <begin position="476"/>
        <end position="497"/>
    </location>
</feature>
<feature type="transmembrane region" description="Helical" evidence="8">
    <location>
        <begin position="415"/>
        <end position="438"/>
    </location>
</feature>
<accession>A0AA37VUG6</accession>
<dbReference type="Proteomes" id="UP001161422">
    <property type="component" value="Unassembled WGS sequence"/>
</dbReference>
<evidence type="ECO:0000256" key="3">
    <source>
        <dbReference type="ARBA" id="ARBA00022448"/>
    </source>
</evidence>
<dbReference type="PRINTS" id="PR00171">
    <property type="entry name" value="SUGRTRNSPORT"/>
</dbReference>
<dbReference type="GO" id="GO:0022857">
    <property type="term" value="F:transmembrane transporter activity"/>
    <property type="evidence" value="ECO:0007669"/>
    <property type="project" value="InterPro"/>
</dbReference>
<keyword evidence="4 8" id="KW-0812">Transmembrane</keyword>
<dbReference type="InterPro" id="IPR036259">
    <property type="entry name" value="MFS_trans_sf"/>
</dbReference>
<dbReference type="AlphaFoldDB" id="A0AA37VUG6"/>
<keyword evidence="6 8" id="KW-0472">Membrane</keyword>
<feature type="transmembrane region" description="Helical" evidence="8">
    <location>
        <begin position="47"/>
        <end position="65"/>
    </location>
</feature>
<dbReference type="EMBL" id="BSNC01000003">
    <property type="protein sequence ID" value="GLP95904.1"/>
    <property type="molecule type" value="Genomic_DNA"/>
</dbReference>
<proteinExistence type="inferred from homology"/>
<dbReference type="PANTHER" id="PTHR48020:SF12">
    <property type="entry name" value="PROTON MYO-INOSITOL COTRANSPORTER"/>
    <property type="match status" value="1"/>
</dbReference>
<feature type="transmembrane region" description="Helical" evidence="8">
    <location>
        <begin position="12"/>
        <end position="35"/>
    </location>
</feature>
<protein>
    <recommendedName>
        <fullName evidence="9">Major facilitator superfamily (MFS) profile domain-containing protein</fullName>
    </recommendedName>
</protein>
<evidence type="ECO:0000256" key="4">
    <source>
        <dbReference type="ARBA" id="ARBA00022692"/>
    </source>
</evidence>
<keyword evidence="11" id="KW-1185">Reference proteome</keyword>
<dbReference type="InterPro" id="IPR050814">
    <property type="entry name" value="Myo-inositol_Transporter"/>
</dbReference>
<keyword evidence="3 7" id="KW-0813">Transport</keyword>
<dbReference type="GO" id="GO:0016020">
    <property type="term" value="C:membrane"/>
    <property type="evidence" value="ECO:0007669"/>
    <property type="project" value="UniProtKB-SubCell"/>
</dbReference>
<reference evidence="10" key="1">
    <citation type="journal article" date="2014" name="Int. J. Syst. Evol. Microbiol.">
        <title>Complete genome sequence of Corynebacterium casei LMG S-19264T (=DSM 44701T), isolated from a smear-ripened cheese.</title>
        <authorList>
            <consortium name="US DOE Joint Genome Institute (JGI-PGF)"/>
            <person name="Walter F."/>
            <person name="Albersmeier A."/>
            <person name="Kalinowski J."/>
            <person name="Ruckert C."/>
        </authorList>
    </citation>
    <scope>NUCLEOTIDE SEQUENCE</scope>
    <source>
        <strain evidence="10">NBRC 101628</strain>
    </source>
</reference>
<gene>
    <name evidence="10" type="ORF">GCM10007895_12100</name>
</gene>
<evidence type="ECO:0000256" key="6">
    <source>
        <dbReference type="ARBA" id="ARBA00023136"/>
    </source>
</evidence>
<feature type="transmembrane region" description="Helical" evidence="8">
    <location>
        <begin position="450"/>
        <end position="470"/>
    </location>
</feature>
<comment type="caution">
    <text evidence="10">The sequence shown here is derived from an EMBL/GenBank/DDBJ whole genome shotgun (WGS) entry which is preliminary data.</text>
</comment>
<keyword evidence="5 8" id="KW-1133">Transmembrane helix</keyword>
<dbReference type="SUPFAM" id="SSF103473">
    <property type="entry name" value="MFS general substrate transporter"/>
    <property type="match status" value="1"/>
</dbReference>
<evidence type="ECO:0000256" key="1">
    <source>
        <dbReference type="ARBA" id="ARBA00004141"/>
    </source>
</evidence>
<evidence type="ECO:0000256" key="7">
    <source>
        <dbReference type="RuleBase" id="RU003346"/>
    </source>
</evidence>
<evidence type="ECO:0000256" key="2">
    <source>
        <dbReference type="ARBA" id="ARBA00010992"/>
    </source>
</evidence>
<comment type="subcellular location">
    <subcellularLocation>
        <location evidence="1">Membrane</location>
        <topology evidence="1">Multi-pass membrane protein</topology>
    </subcellularLocation>
</comment>
<name>A0AA37VUG6_9GAMM</name>
<dbReference type="InterPro" id="IPR003663">
    <property type="entry name" value="Sugar/inositol_transpt"/>
</dbReference>
<dbReference type="InterPro" id="IPR005828">
    <property type="entry name" value="MFS_sugar_transport-like"/>
</dbReference>
<feature type="transmembrane region" description="Helical" evidence="8">
    <location>
        <begin position="296"/>
        <end position="319"/>
    </location>
</feature>
<dbReference type="RefSeq" id="WP_095506470.1">
    <property type="nucleotide sequence ID" value="NZ_BSNC01000003.1"/>
</dbReference>
<feature type="domain" description="Major facilitator superfamily (MFS) profile" evidence="9">
    <location>
        <begin position="11"/>
        <end position="505"/>
    </location>
</feature>
<feature type="transmembrane region" description="Helical" evidence="8">
    <location>
        <begin position="259"/>
        <end position="284"/>
    </location>
</feature>